<dbReference type="SMART" id="SM00212">
    <property type="entry name" value="UBCc"/>
    <property type="match status" value="1"/>
</dbReference>
<evidence type="ECO:0000256" key="1">
    <source>
        <dbReference type="ARBA" id="ARBA00022679"/>
    </source>
</evidence>
<feature type="region of interest" description="Disordered" evidence="3">
    <location>
        <begin position="678"/>
        <end position="703"/>
    </location>
</feature>
<feature type="compositionally biased region" description="Low complexity" evidence="3">
    <location>
        <begin position="800"/>
        <end position="811"/>
    </location>
</feature>
<evidence type="ECO:0000256" key="3">
    <source>
        <dbReference type="SAM" id="MobiDB-lite"/>
    </source>
</evidence>
<dbReference type="PROSITE" id="PS50127">
    <property type="entry name" value="UBC_2"/>
    <property type="match status" value="1"/>
</dbReference>
<feature type="region of interest" description="Disordered" evidence="3">
    <location>
        <begin position="368"/>
        <end position="477"/>
    </location>
</feature>
<reference evidence="5" key="1">
    <citation type="submission" date="2021-05" db="EMBL/GenBank/DDBJ databases">
        <authorList>
            <person name="Alioto T."/>
            <person name="Alioto T."/>
            <person name="Gomez Garrido J."/>
        </authorList>
    </citation>
    <scope>NUCLEOTIDE SEQUENCE</scope>
</reference>
<dbReference type="Pfam" id="PF23044">
    <property type="entry name" value="SH3-C_UBE2O"/>
    <property type="match status" value="1"/>
</dbReference>
<organism evidence="5">
    <name type="scientific">Culex pipiens</name>
    <name type="common">House mosquito</name>
    <dbReference type="NCBI Taxonomy" id="7175"/>
    <lineage>
        <taxon>Eukaryota</taxon>
        <taxon>Metazoa</taxon>
        <taxon>Ecdysozoa</taxon>
        <taxon>Arthropoda</taxon>
        <taxon>Hexapoda</taxon>
        <taxon>Insecta</taxon>
        <taxon>Pterygota</taxon>
        <taxon>Neoptera</taxon>
        <taxon>Endopterygota</taxon>
        <taxon>Diptera</taxon>
        <taxon>Nematocera</taxon>
        <taxon>Culicoidea</taxon>
        <taxon>Culicidae</taxon>
        <taxon>Culicinae</taxon>
        <taxon>Culicini</taxon>
        <taxon>Culex</taxon>
        <taxon>Culex</taxon>
    </lineage>
</organism>
<dbReference type="Gene3D" id="3.10.110.10">
    <property type="entry name" value="Ubiquitin Conjugating Enzyme"/>
    <property type="match status" value="1"/>
</dbReference>
<dbReference type="PANTHER" id="PTHR46116">
    <property type="entry name" value="(E3-INDEPENDENT) E2 UBIQUITIN-CONJUGATING ENZYME"/>
    <property type="match status" value="1"/>
</dbReference>
<keyword evidence="2" id="KW-0833">Ubl conjugation pathway</keyword>
<feature type="compositionally biased region" description="Polar residues" evidence="3">
    <location>
        <begin position="1023"/>
        <end position="1032"/>
    </location>
</feature>
<evidence type="ECO:0000256" key="2">
    <source>
        <dbReference type="ARBA" id="ARBA00022786"/>
    </source>
</evidence>
<dbReference type="InterPro" id="IPR057735">
    <property type="entry name" value="UBE2O-like_tSH3-B"/>
</dbReference>
<feature type="compositionally biased region" description="Polar residues" evidence="3">
    <location>
        <begin position="1"/>
        <end position="11"/>
    </location>
</feature>
<feature type="region of interest" description="Disordered" evidence="3">
    <location>
        <begin position="1"/>
        <end position="35"/>
    </location>
</feature>
<evidence type="ECO:0000313" key="5">
    <source>
        <dbReference type="EMBL" id="CAG6462310.1"/>
    </source>
</evidence>
<dbReference type="FunFam" id="3.10.110.10:FF:000136">
    <property type="entry name" value="Predicted protein"/>
    <property type="match status" value="1"/>
</dbReference>
<evidence type="ECO:0000259" key="4">
    <source>
        <dbReference type="PROSITE" id="PS50127"/>
    </source>
</evidence>
<feature type="region of interest" description="Disordered" evidence="3">
    <location>
        <begin position="825"/>
        <end position="909"/>
    </location>
</feature>
<keyword evidence="1" id="KW-0808">Transferase</keyword>
<dbReference type="GO" id="GO:0061631">
    <property type="term" value="F:ubiquitin conjugating enzyme activity"/>
    <property type="evidence" value="ECO:0007669"/>
    <property type="project" value="TreeGrafter"/>
</dbReference>
<accession>A0A8D8AVB0</accession>
<feature type="region of interest" description="Disordered" evidence="3">
    <location>
        <begin position="994"/>
        <end position="1032"/>
    </location>
</feature>
<feature type="compositionally biased region" description="Low complexity" evidence="3">
    <location>
        <begin position="997"/>
        <end position="1009"/>
    </location>
</feature>
<feature type="domain" description="UBC core" evidence="4">
    <location>
        <begin position="1064"/>
        <end position="1224"/>
    </location>
</feature>
<proteinExistence type="predicted"/>
<feature type="compositionally biased region" description="Basic and acidic residues" evidence="3">
    <location>
        <begin position="382"/>
        <end position="400"/>
    </location>
</feature>
<dbReference type="Pfam" id="PF23043">
    <property type="entry name" value="SH3-B_UBE2O"/>
    <property type="match status" value="1"/>
</dbReference>
<dbReference type="CDD" id="cd23837">
    <property type="entry name" value="UBCc_UBE2O"/>
    <property type="match status" value="1"/>
</dbReference>
<sequence>MASNSGNSNPKSKVHQAKGQATNPTGADHQLPEDGDENQYFYEDEVFCIDGKGRVKFGVVLEVEFSEGEEGFEEDALKKGEIRACWHPDGQIEVVKQCKVGLADRTLMPGDVVRRMIKGKDTQRGYCHEILVKADVKIAGTKLVVRNVSSDRLRPLLSMPKDNAVCLDSWVGSTKNVNEKLVLKSQCGSLIEVRPDVDYCTLKDNDTRSRCGYFAGTLFYPGQTLVGPISELENAKWLNTSAEMKLSRKHKMVDRKFTVQSVDIEGVWVHWQCKASCEELAAEMKENGIQQPPDYITGEDLKRLKKLNLFESCMLQINDKNYLKIEEGDTFCRKSQWRKELSARYKKMMGSVKEEEDDEKVICDNDGHKITVTKESGGETGGSRDKVETDRSKLCPKDALAKLGKLRRNSPRRPNAATSTACKLAESDEWQTDPEDEEDDEGCEESNVSDGGGGGGGSSCSSTATPRGSPKKSPLLAKKIRKLRKRSSSACSEKMPAVGDEVITETLVVYSIATVVWQDGTIETSIPSTELCPIHHLDDHEFFPGDFVLAGNTDPLQNPSFRDYGVIQNVDHHGRTAKVKWFSTYTCTDEPQPTFNGESEVSVYDLKDHPDFQYRPGTIVIRVANFNGDDSNCSAGQVIDNYPNGMVKVWWVDDHVSMCWPQDIFEVGQYDSENNFWGNNDSDNNSWETEDETSELGGLSPQRVSKPKLTANLERARVAMARLEELFIINPHLQNQEMMRKLLMVYKKCRYLDRLMDTTFFHEEHFMGLVERVRKSNNQTTAERVLDQKNRLFNQNGSKTTTPTAETPSSEQKFPVAVTASIAQAAKKPATTSPNPSSLNTTSSTSFRFPTGNNLSTSSDISSIDENPAITTSTSSSKSGGESGVGAVGDDSGNFSAKSDGAERNSSTEVAGNTSLLNAELDNVNNLYMNISDDLNNTSSIFSFSPQAENVSAKLCSLIKAQLVKALQEINQRYSQEDPFKEIIIEEILLSPPPFSSQPVSSTPSQQPSNAGTPSVEQKELNESVNEQDSGSEWNIGESFQVLESAPSTHKYLLTVFQTNNAQSFFKAVQREHRLLRTGLPPGVWVRTFEDRLDLLSVMIEGPKKTPYEDGLFLFDIQLGQDYPSAPPMCHYISYCSDRLNPNLYEDGKVCVSLLGTWSGRGTEMWGPNSTLLQVIVSIQGLILVDEPYFNEAGYEKQRGSQQGKENSRMYNEMVLLKLVQSMTKLICNPPEIFSEQILAHFSARGQGMYERIKCWMDASNEANRKASDASLPSIPESSSSSIMPDFPLIPASRGFCLTLVGLLENLRKTLKSIDGGPTAE</sequence>
<dbReference type="SUPFAM" id="SSF54495">
    <property type="entry name" value="UBC-like"/>
    <property type="match status" value="1"/>
</dbReference>
<protein>
    <submittedName>
        <fullName evidence="5">(E3-independent) E2 ubiquitin-conjugating enzyme</fullName>
    </submittedName>
</protein>
<feature type="compositionally biased region" description="Low complexity" evidence="3">
    <location>
        <begin position="831"/>
        <end position="846"/>
    </location>
</feature>
<dbReference type="EMBL" id="HBUE01045150">
    <property type="protein sequence ID" value="CAG6462310.1"/>
    <property type="molecule type" value="Transcribed_RNA"/>
</dbReference>
<dbReference type="PANTHER" id="PTHR46116:SF15">
    <property type="entry name" value="(E3-INDEPENDENT) E2 UBIQUITIN-CONJUGATING ENZYME"/>
    <property type="match status" value="1"/>
</dbReference>
<dbReference type="InterPro" id="IPR016135">
    <property type="entry name" value="UBQ-conjugating_enzyme/RWD"/>
</dbReference>
<feature type="compositionally biased region" description="Polar residues" evidence="3">
    <location>
        <begin position="847"/>
        <end position="871"/>
    </location>
</feature>
<dbReference type="InterPro" id="IPR057734">
    <property type="entry name" value="UBE2O-like_SH3-C"/>
</dbReference>
<feature type="compositionally biased region" description="Acidic residues" evidence="3">
    <location>
        <begin position="427"/>
        <end position="444"/>
    </location>
</feature>
<dbReference type="InterPro" id="IPR057733">
    <property type="entry name" value="UBE2O-like_SH3-B"/>
</dbReference>
<dbReference type="InterPro" id="IPR000608">
    <property type="entry name" value="UBC"/>
</dbReference>
<feature type="region of interest" description="Disordered" evidence="3">
    <location>
        <begin position="786"/>
        <end position="812"/>
    </location>
</feature>
<feature type="compositionally biased region" description="Low complexity" evidence="3">
    <location>
        <begin position="678"/>
        <end position="687"/>
    </location>
</feature>
<name>A0A8D8AVB0_CULPI</name>
<dbReference type="Pfam" id="PF23046">
    <property type="entry name" value="tSH3-B_UBE2O"/>
    <property type="match status" value="1"/>
</dbReference>
<dbReference type="Pfam" id="PF00179">
    <property type="entry name" value="UQ_con"/>
    <property type="match status" value="1"/>
</dbReference>